<evidence type="ECO:0000256" key="1">
    <source>
        <dbReference type="SAM" id="MobiDB-lite"/>
    </source>
</evidence>
<gene>
    <name evidence="2" type="ORF">PCOR1329_LOCUS70850</name>
</gene>
<dbReference type="EMBL" id="CAUYUJ010019385">
    <property type="protein sequence ID" value="CAK0890738.1"/>
    <property type="molecule type" value="Genomic_DNA"/>
</dbReference>
<proteinExistence type="predicted"/>
<evidence type="ECO:0000313" key="2">
    <source>
        <dbReference type="EMBL" id="CAK0890738.1"/>
    </source>
</evidence>
<comment type="caution">
    <text evidence="2">The sequence shown here is derived from an EMBL/GenBank/DDBJ whole genome shotgun (WGS) entry which is preliminary data.</text>
</comment>
<evidence type="ECO:0000313" key="3">
    <source>
        <dbReference type="Proteomes" id="UP001189429"/>
    </source>
</evidence>
<keyword evidence="3" id="KW-1185">Reference proteome</keyword>
<dbReference type="Proteomes" id="UP001189429">
    <property type="component" value="Unassembled WGS sequence"/>
</dbReference>
<protein>
    <recommendedName>
        <fullName evidence="4">FACT complex subunit</fullName>
    </recommendedName>
</protein>
<evidence type="ECO:0008006" key="4">
    <source>
        <dbReference type="Google" id="ProtNLM"/>
    </source>
</evidence>
<feature type="region of interest" description="Disordered" evidence="1">
    <location>
        <begin position="273"/>
        <end position="295"/>
    </location>
</feature>
<name>A0ABN9WZJ5_9DINO</name>
<accession>A0ABN9WZJ5</accession>
<sequence>DANIDDVLESLNDRQDSSEKVFEVPAVIVAFDDAENLLTQKGDRVFTQVSVSDYSATATASLTHDPALKITNAQTLAKFTELAAKGCLSCSRAHVRIRRAPDKDGKPKLFIVVAEPRLFETPAAPASFIPSDERVVPTTLSSVKPGPAGKLAVTVGDRQILAVGALALVQATQEAETTLRSECCYAVENVVKDCLGDGAKEYKGATTALLPRLSRYAMAPGTTALVHITNVQVGSDAVDVADVWPVATGDVQACIEAFQSEVSAFTGLFEAASEPPPKRMRASFDAPAVPREPNA</sequence>
<organism evidence="2 3">
    <name type="scientific">Prorocentrum cordatum</name>
    <dbReference type="NCBI Taxonomy" id="2364126"/>
    <lineage>
        <taxon>Eukaryota</taxon>
        <taxon>Sar</taxon>
        <taxon>Alveolata</taxon>
        <taxon>Dinophyceae</taxon>
        <taxon>Prorocentrales</taxon>
        <taxon>Prorocentraceae</taxon>
        <taxon>Prorocentrum</taxon>
    </lineage>
</organism>
<reference evidence="2" key="1">
    <citation type="submission" date="2023-10" db="EMBL/GenBank/DDBJ databases">
        <authorList>
            <person name="Chen Y."/>
            <person name="Shah S."/>
            <person name="Dougan E. K."/>
            <person name="Thang M."/>
            <person name="Chan C."/>
        </authorList>
    </citation>
    <scope>NUCLEOTIDE SEQUENCE [LARGE SCALE GENOMIC DNA]</scope>
</reference>
<feature type="non-terminal residue" evidence="2">
    <location>
        <position position="1"/>
    </location>
</feature>